<evidence type="ECO:0000313" key="1">
    <source>
        <dbReference type="EMBL" id="KIK54827.1"/>
    </source>
</evidence>
<dbReference type="Proteomes" id="UP000053593">
    <property type="component" value="Unassembled WGS sequence"/>
</dbReference>
<dbReference type="OrthoDB" id="3350619at2759"/>
<organism evidence="1 2">
    <name type="scientific">Collybiopsis luxurians FD-317 M1</name>
    <dbReference type="NCBI Taxonomy" id="944289"/>
    <lineage>
        <taxon>Eukaryota</taxon>
        <taxon>Fungi</taxon>
        <taxon>Dikarya</taxon>
        <taxon>Basidiomycota</taxon>
        <taxon>Agaricomycotina</taxon>
        <taxon>Agaricomycetes</taxon>
        <taxon>Agaricomycetidae</taxon>
        <taxon>Agaricales</taxon>
        <taxon>Marasmiineae</taxon>
        <taxon>Omphalotaceae</taxon>
        <taxon>Collybiopsis</taxon>
        <taxon>Collybiopsis luxurians</taxon>
    </lineage>
</organism>
<gene>
    <name evidence="1" type="ORF">GYMLUDRAFT_147472</name>
</gene>
<evidence type="ECO:0000313" key="2">
    <source>
        <dbReference type="Proteomes" id="UP000053593"/>
    </source>
</evidence>
<feature type="non-terminal residue" evidence="1">
    <location>
        <position position="1"/>
    </location>
</feature>
<sequence length="128" mass="14909">RRPSTYINLEKLYSQHRNVDQGAKAPLPPFENFAHVVLQVNTNDRQRTLHEDYRHYYSPEGFVYPDDRHIVASPQKSTILQFMNQDFGMENCTLEVSIPPQNASWDAGVEIDSRSVLEIWMLDNSEEL</sequence>
<name>A0A0D0C9Z7_9AGAR</name>
<feature type="non-terminal residue" evidence="1">
    <location>
        <position position="128"/>
    </location>
</feature>
<dbReference type="HOGENOM" id="CLU_1964767_0_0_1"/>
<proteinExistence type="predicted"/>
<protein>
    <submittedName>
        <fullName evidence="1">Unplaced genomic scaffold GYMLUscaffold_64, whole genome shotgun sequence</fullName>
    </submittedName>
</protein>
<accession>A0A0D0C9Z7</accession>
<dbReference type="AlphaFoldDB" id="A0A0D0C9Z7"/>
<keyword evidence="2" id="KW-1185">Reference proteome</keyword>
<reference evidence="1 2" key="1">
    <citation type="submission" date="2014-04" db="EMBL/GenBank/DDBJ databases">
        <title>Evolutionary Origins and Diversification of the Mycorrhizal Mutualists.</title>
        <authorList>
            <consortium name="DOE Joint Genome Institute"/>
            <consortium name="Mycorrhizal Genomics Consortium"/>
            <person name="Kohler A."/>
            <person name="Kuo A."/>
            <person name="Nagy L.G."/>
            <person name="Floudas D."/>
            <person name="Copeland A."/>
            <person name="Barry K.W."/>
            <person name="Cichocki N."/>
            <person name="Veneault-Fourrey C."/>
            <person name="LaButti K."/>
            <person name="Lindquist E.A."/>
            <person name="Lipzen A."/>
            <person name="Lundell T."/>
            <person name="Morin E."/>
            <person name="Murat C."/>
            <person name="Riley R."/>
            <person name="Ohm R."/>
            <person name="Sun H."/>
            <person name="Tunlid A."/>
            <person name="Henrissat B."/>
            <person name="Grigoriev I.V."/>
            <person name="Hibbett D.S."/>
            <person name="Martin F."/>
        </authorList>
    </citation>
    <scope>NUCLEOTIDE SEQUENCE [LARGE SCALE GENOMIC DNA]</scope>
    <source>
        <strain evidence="1 2">FD-317 M1</strain>
    </source>
</reference>
<dbReference type="EMBL" id="KN834812">
    <property type="protein sequence ID" value="KIK54827.1"/>
    <property type="molecule type" value="Genomic_DNA"/>
</dbReference>